<dbReference type="InParanoid" id="A0A084R0E8"/>
<dbReference type="FunCoup" id="A0A084R0E8">
    <property type="interactions" value="12"/>
</dbReference>
<dbReference type="Gene3D" id="3.90.550.10">
    <property type="entry name" value="Spore Coat Polysaccharide Biosynthesis Protein SpsA, Chain A"/>
    <property type="match status" value="1"/>
</dbReference>
<accession>A0A084R0E8</accession>
<sequence length="231" mass="25350">MAAPDAKPQAAAAASSRYDEEEGAHGASAETGLTGRTRQAPLSDVDWSRFVSPQYVTNDVYLCNSVMIFVTLHPLGSNASRVIMHPAEMLTAPAAKTADERNARLLIKARDEYGVDPVPIEVQRRVGNDETWADSYTKLLAFVQTQYDRVLALDSNSVVLQLMDELFLTPPCPVPCRGRTGSSEKTLRSPSTVEFQRIVEKSAAAGSDDYDMEIVNDLYLDSATVLPHRPY</sequence>
<dbReference type="AlphaFoldDB" id="A0A084R0E8"/>
<evidence type="ECO:0000313" key="3">
    <source>
        <dbReference type="Proteomes" id="UP000028524"/>
    </source>
</evidence>
<evidence type="ECO:0000256" key="1">
    <source>
        <dbReference type="SAM" id="MobiDB-lite"/>
    </source>
</evidence>
<evidence type="ECO:0000313" key="2">
    <source>
        <dbReference type="EMBL" id="KFA69683.1"/>
    </source>
</evidence>
<gene>
    <name evidence="2" type="ORF">S40285_05934</name>
</gene>
<dbReference type="InterPro" id="IPR029044">
    <property type="entry name" value="Nucleotide-diphossugar_trans"/>
</dbReference>
<dbReference type="EMBL" id="KL659381">
    <property type="protein sequence ID" value="KFA69683.1"/>
    <property type="molecule type" value="Genomic_DNA"/>
</dbReference>
<protein>
    <submittedName>
        <fullName evidence="2">Uncharacterized protein</fullName>
    </submittedName>
</protein>
<dbReference type="STRING" id="1283841.A0A084R0E8"/>
<dbReference type="PANTHER" id="PTHR11183">
    <property type="entry name" value="GLYCOGENIN SUBFAMILY MEMBER"/>
    <property type="match status" value="1"/>
</dbReference>
<organism evidence="2 3">
    <name type="scientific">Stachybotrys chlorohalonatus (strain IBT 40285)</name>
    <dbReference type="NCBI Taxonomy" id="1283841"/>
    <lineage>
        <taxon>Eukaryota</taxon>
        <taxon>Fungi</taxon>
        <taxon>Dikarya</taxon>
        <taxon>Ascomycota</taxon>
        <taxon>Pezizomycotina</taxon>
        <taxon>Sordariomycetes</taxon>
        <taxon>Hypocreomycetidae</taxon>
        <taxon>Hypocreales</taxon>
        <taxon>Stachybotryaceae</taxon>
        <taxon>Stachybotrys</taxon>
    </lineage>
</organism>
<dbReference type="Proteomes" id="UP000028524">
    <property type="component" value="Unassembled WGS sequence"/>
</dbReference>
<keyword evidence="3" id="KW-1185">Reference proteome</keyword>
<dbReference type="SUPFAM" id="SSF53448">
    <property type="entry name" value="Nucleotide-diphospho-sugar transferases"/>
    <property type="match status" value="1"/>
</dbReference>
<reference evidence="2 3" key="1">
    <citation type="journal article" date="2014" name="BMC Genomics">
        <title>Comparative genome sequencing reveals chemotype-specific gene clusters in the toxigenic black mold Stachybotrys.</title>
        <authorList>
            <person name="Semeiks J."/>
            <person name="Borek D."/>
            <person name="Otwinowski Z."/>
            <person name="Grishin N.V."/>
        </authorList>
    </citation>
    <scope>NUCLEOTIDE SEQUENCE [LARGE SCALE GENOMIC DNA]</scope>
    <source>
        <strain evidence="2 3">IBT 40285</strain>
    </source>
</reference>
<feature type="region of interest" description="Disordered" evidence="1">
    <location>
        <begin position="1"/>
        <end position="37"/>
    </location>
</feature>
<dbReference type="OrthoDB" id="2014201at2759"/>
<dbReference type="HOGENOM" id="CLU_1200481_0_0_1"/>
<proteinExistence type="predicted"/>
<dbReference type="InterPro" id="IPR050587">
    <property type="entry name" value="GNT1/Glycosyltrans_8"/>
</dbReference>
<feature type="compositionally biased region" description="Low complexity" evidence="1">
    <location>
        <begin position="1"/>
        <end position="14"/>
    </location>
</feature>
<name>A0A084R0E8_STAC4</name>